<dbReference type="GO" id="GO:0016791">
    <property type="term" value="F:phosphatase activity"/>
    <property type="evidence" value="ECO:0007669"/>
    <property type="project" value="TreeGrafter"/>
</dbReference>
<gene>
    <name evidence="1" type="ORF">UFOPK1808_00900</name>
    <name evidence="2" type="ORF">UFOPK1889_00196</name>
</gene>
<dbReference type="InterPro" id="IPR029033">
    <property type="entry name" value="His_PPase_superfam"/>
</dbReference>
<dbReference type="EMBL" id="CAEZUZ010000016">
    <property type="protein sequence ID" value="CAB4609557.1"/>
    <property type="molecule type" value="Genomic_DNA"/>
</dbReference>
<accession>A0A6J6GV50</accession>
<evidence type="ECO:0000313" key="2">
    <source>
        <dbReference type="EMBL" id="CAB4609557.1"/>
    </source>
</evidence>
<dbReference type="SUPFAM" id="SSF53254">
    <property type="entry name" value="Phosphoglycerate mutase-like"/>
    <property type="match status" value="1"/>
</dbReference>
<organism evidence="1">
    <name type="scientific">freshwater metagenome</name>
    <dbReference type="NCBI Taxonomy" id="449393"/>
    <lineage>
        <taxon>unclassified sequences</taxon>
        <taxon>metagenomes</taxon>
        <taxon>ecological metagenomes</taxon>
    </lineage>
</organism>
<dbReference type="InterPro" id="IPR013078">
    <property type="entry name" value="His_Pase_superF_clade-1"/>
</dbReference>
<dbReference type="AlphaFoldDB" id="A0A6J6GV50"/>
<dbReference type="EMBL" id="CAEZUL010000097">
    <property type="protein sequence ID" value="CAB4602974.1"/>
    <property type="molecule type" value="Genomic_DNA"/>
</dbReference>
<dbReference type="Pfam" id="PF00300">
    <property type="entry name" value="His_Phos_1"/>
    <property type="match status" value="2"/>
</dbReference>
<dbReference type="SMART" id="SM00855">
    <property type="entry name" value="PGAM"/>
    <property type="match status" value="1"/>
</dbReference>
<reference evidence="1" key="1">
    <citation type="submission" date="2020-05" db="EMBL/GenBank/DDBJ databases">
        <authorList>
            <person name="Chiriac C."/>
            <person name="Salcher M."/>
            <person name="Ghai R."/>
            <person name="Kavagutti S V."/>
        </authorList>
    </citation>
    <scope>NUCLEOTIDE SEQUENCE</scope>
</reference>
<proteinExistence type="predicted"/>
<dbReference type="InterPro" id="IPR050275">
    <property type="entry name" value="PGM_Phosphatase"/>
</dbReference>
<dbReference type="Gene3D" id="3.40.50.1240">
    <property type="entry name" value="Phosphoglycerate mutase-like"/>
    <property type="match status" value="1"/>
</dbReference>
<dbReference type="PANTHER" id="PTHR48100">
    <property type="entry name" value="BROAD-SPECIFICITY PHOSPHATASE YOR283W-RELATED"/>
    <property type="match status" value="1"/>
</dbReference>
<dbReference type="GO" id="GO:0005737">
    <property type="term" value="C:cytoplasm"/>
    <property type="evidence" value="ECO:0007669"/>
    <property type="project" value="TreeGrafter"/>
</dbReference>
<name>A0A6J6GV50_9ZZZZ</name>
<dbReference type="PANTHER" id="PTHR48100:SF1">
    <property type="entry name" value="HISTIDINE PHOSPHATASE FAMILY PROTEIN-RELATED"/>
    <property type="match status" value="1"/>
</dbReference>
<protein>
    <submittedName>
        <fullName evidence="1">Unannotated protein</fullName>
    </submittedName>
</protein>
<sequence length="228" mass="25726">MRITLVRHAEPQWTKDGVSIDNPPLTDRGFVQAEKLGSWVREKEFDEILVSPLVRTQQTAAPILDALNRPLIIEPWLEEIRNPIWHGTPEEKAFEAWRAEKQKNSADRWSGIDGGESVSNFVDRINVGASLFLEERGIVRKDVDLPVWETTEAFQENKEILLVAHAGTNSISICHMLGLAPTPWEWDRLIIGHASVSVVELFTLGDGVTFALSQLSNCEHLPIDLRTF</sequence>
<evidence type="ECO:0000313" key="1">
    <source>
        <dbReference type="EMBL" id="CAB4602974.1"/>
    </source>
</evidence>
<dbReference type="CDD" id="cd07067">
    <property type="entry name" value="HP_PGM_like"/>
    <property type="match status" value="1"/>
</dbReference>